<feature type="domain" description="Asn/Gln amidotransferase" evidence="9">
    <location>
        <begin position="388"/>
        <end position="557"/>
    </location>
</feature>
<evidence type="ECO:0000256" key="5">
    <source>
        <dbReference type="ARBA" id="ARBA00022917"/>
    </source>
</evidence>
<dbReference type="PROSITE" id="PS01234">
    <property type="entry name" value="GATB"/>
    <property type="match status" value="1"/>
</dbReference>
<comment type="similarity">
    <text evidence="1 8">Belongs to the GatB/GatE family. GatB subfamily.</text>
</comment>
<comment type="catalytic activity">
    <reaction evidence="7 8">
        <text>L-glutamyl-tRNA(Gln) + L-glutamine + ATP + H2O = L-glutaminyl-tRNA(Gln) + L-glutamate + ADP + phosphate + H(+)</text>
        <dbReference type="Rhea" id="RHEA:17521"/>
        <dbReference type="Rhea" id="RHEA-COMP:9681"/>
        <dbReference type="Rhea" id="RHEA-COMP:9684"/>
        <dbReference type="ChEBI" id="CHEBI:15377"/>
        <dbReference type="ChEBI" id="CHEBI:15378"/>
        <dbReference type="ChEBI" id="CHEBI:29985"/>
        <dbReference type="ChEBI" id="CHEBI:30616"/>
        <dbReference type="ChEBI" id="CHEBI:43474"/>
        <dbReference type="ChEBI" id="CHEBI:58359"/>
        <dbReference type="ChEBI" id="CHEBI:78520"/>
        <dbReference type="ChEBI" id="CHEBI:78521"/>
        <dbReference type="ChEBI" id="CHEBI:456216"/>
    </reaction>
</comment>
<dbReference type="GO" id="GO:0070681">
    <property type="term" value="P:glutaminyl-tRNAGln biosynthesis via transamidation"/>
    <property type="evidence" value="ECO:0007669"/>
    <property type="project" value="UniProtKB-UniRule"/>
</dbReference>
<dbReference type="InterPro" id="IPR004413">
    <property type="entry name" value="GatB"/>
</dbReference>
<dbReference type="InterPro" id="IPR023168">
    <property type="entry name" value="GatB_Yqey_C_2"/>
</dbReference>
<dbReference type="RefSeq" id="XP_066077205.1">
    <property type="nucleotide sequence ID" value="XM_066221108.1"/>
</dbReference>
<dbReference type="Pfam" id="PF02934">
    <property type="entry name" value="GatB_N"/>
    <property type="match status" value="1"/>
</dbReference>
<dbReference type="InterPro" id="IPR017959">
    <property type="entry name" value="Asn/Gln-tRNA_amidoTrfase_suB/E"/>
</dbReference>
<dbReference type="FunFam" id="1.10.10.410:FF:000001">
    <property type="entry name" value="Aspartyl/glutamyl-tRNA(Asn/Gln) amidotransferase subunit B"/>
    <property type="match status" value="1"/>
</dbReference>
<dbReference type="NCBIfam" id="NF004014">
    <property type="entry name" value="PRK05477.1-4"/>
    <property type="match status" value="1"/>
</dbReference>
<dbReference type="InterPro" id="IPR018027">
    <property type="entry name" value="Asn/Gln_amidotransferase"/>
</dbReference>
<dbReference type="GO" id="GO:0032543">
    <property type="term" value="P:mitochondrial translation"/>
    <property type="evidence" value="ECO:0007669"/>
    <property type="project" value="UniProtKB-UniRule"/>
</dbReference>
<dbReference type="InterPro" id="IPR017958">
    <property type="entry name" value="Gln-tRNA_amidoTrfase_suB_CS"/>
</dbReference>
<dbReference type="GO" id="GO:0005739">
    <property type="term" value="C:mitochondrion"/>
    <property type="evidence" value="ECO:0007669"/>
    <property type="project" value="UniProtKB-SubCell"/>
</dbReference>
<comment type="subunit">
    <text evidence="8">Subunit of the heterotrimeric GatCAB amidotransferase (AdT) complex, composed of A, B and C subunits.</text>
</comment>
<accession>A0AAX4JYV1</accession>
<evidence type="ECO:0000256" key="4">
    <source>
        <dbReference type="ARBA" id="ARBA00022840"/>
    </source>
</evidence>
<dbReference type="Pfam" id="PF02637">
    <property type="entry name" value="GatB_Yqey"/>
    <property type="match status" value="1"/>
</dbReference>
<evidence type="ECO:0000256" key="3">
    <source>
        <dbReference type="ARBA" id="ARBA00022741"/>
    </source>
</evidence>
<keyword evidence="4 8" id="KW-0067">ATP-binding</keyword>
<dbReference type="PANTHER" id="PTHR11659:SF0">
    <property type="entry name" value="GLUTAMYL-TRNA(GLN) AMIDOTRANSFERASE SUBUNIT B, MITOCHONDRIAL"/>
    <property type="match status" value="1"/>
</dbReference>
<dbReference type="NCBIfam" id="TIGR00133">
    <property type="entry name" value="gatB"/>
    <property type="match status" value="1"/>
</dbReference>
<sequence>MINLLSPWSITRPILIGYSSSSKITISAFRNFSGSTIKRYSSKGKGKSKAIDGEDDWETIIGLEIHAQLKTGRKLFSPASTSYGETPNTNVNLHDAAFPGTLPVLDLHAVRLSLITALALQCQINSRSTFDRKHYFYHDIPASYQITQHYNPLARHGKIQIFEGDNKVERTFDVGIHQLQIEQDTAKSQNVGDNTLVDLNRAGTGLMEIVTEPDMRSAEEAGAFVRKLQGLLRRLGSGDGDMEKGNLRVDVNVSVRRFGAPFGTRCEIKNINSVRFLQAAIESERRRHIKHYLESPSIPIKQETRGLNELTLETFPLRSKEEAMDYRYMPDSNLPAIVIDQGYLQKLTHELPEMPWDVVKRLTNTYSVQKRDVETLIGLDEYHARGIRYYEDVVAGDKKIAKKAMNWIVHELLGQIGKTSLSWSPDIIPSGLMREMIILVEEGKITGTTGKSIIKHILSTTTSSSTKNNQEEMQIEDILSMLGIEITEGKHSSSSSSEDDTIIKELCEKAIRNQPKSVSDYKKGNEKVIMRLIGEVMKLSKGTANATKVKEELIELLKD</sequence>
<evidence type="ECO:0000313" key="11">
    <source>
        <dbReference type="Proteomes" id="UP001355207"/>
    </source>
</evidence>
<evidence type="ECO:0000256" key="7">
    <source>
        <dbReference type="ARBA" id="ARBA00047913"/>
    </source>
</evidence>
<keyword evidence="8" id="KW-0496">Mitochondrion</keyword>
<keyword evidence="11" id="KW-1185">Reference proteome</keyword>
<dbReference type="EC" id="6.3.5.-" evidence="8"/>
<dbReference type="GO" id="GO:0005524">
    <property type="term" value="F:ATP binding"/>
    <property type="evidence" value="ECO:0007669"/>
    <property type="project" value="UniProtKB-KW"/>
</dbReference>
<dbReference type="GO" id="GO:0050567">
    <property type="term" value="F:glutaminyl-tRNA synthase (glutamine-hydrolyzing) activity"/>
    <property type="evidence" value="ECO:0007669"/>
    <property type="project" value="UniProtKB-UniRule"/>
</dbReference>
<evidence type="ECO:0000259" key="9">
    <source>
        <dbReference type="SMART" id="SM00845"/>
    </source>
</evidence>
<dbReference type="AlphaFoldDB" id="A0AAX4JYV1"/>
<dbReference type="GO" id="GO:0030956">
    <property type="term" value="C:glutamyl-tRNA(Gln) amidotransferase complex"/>
    <property type="evidence" value="ECO:0007669"/>
    <property type="project" value="UniProtKB-UniRule"/>
</dbReference>
<dbReference type="EMBL" id="CP144104">
    <property type="protein sequence ID" value="WWC90442.1"/>
    <property type="molecule type" value="Genomic_DNA"/>
</dbReference>
<dbReference type="Proteomes" id="UP001355207">
    <property type="component" value="Chromosome 7"/>
</dbReference>
<dbReference type="HAMAP" id="MF_00121">
    <property type="entry name" value="GatB"/>
    <property type="match status" value="1"/>
</dbReference>
<dbReference type="GeneID" id="91096047"/>
<dbReference type="InterPro" id="IPR003789">
    <property type="entry name" value="Asn/Gln_tRNA_amidoTrase-B-like"/>
</dbReference>
<dbReference type="NCBIfam" id="NF004012">
    <property type="entry name" value="PRK05477.1-2"/>
    <property type="match status" value="1"/>
</dbReference>
<dbReference type="SMART" id="SM00845">
    <property type="entry name" value="GatB_Yqey"/>
    <property type="match status" value="1"/>
</dbReference>
<evidence type="ECO:0000256" key="8">
    <source>
        <dbReference type="HAMAP-Rule" id="MF_03147"/>
    </source>
</evidence>
<dbReference type="SUPFAM" id="SSF55931">
    <property type="entry name" value="Glutamine synthetase/guanido kinase"/>
    <property type="match status" value="1"/>
</dbReference>
<keyword evidence="2 8" id="KW-0436">Ligase</keyword>
<evidence type="ECO:0000313" key="10">
    <source>
        <dbReference type="EMBL" id="WWC90442.1"/>
    </source>
</evidence>
<comment type="function">
    <text evidence="8">Allows the formation of correctly charged Gln-tRNA(Gln) through the transamidation of misacylated Glu-tRNA(Gln) in the mitochondria. The reaction takes place in the presence of glutamine and ATP through an activated gamma-phospho-Glu-tRNA(Gln).</text>
</comment>
<keyword evidence="5 8" id="KW-0648">Protein biosynthesis</keyword>
<evidence type="ECO:0000256" key="2">
    <source>
        <dbReference type="ARBA" id="ARBA00022598"/>
    </source>
</evidence>
<gene>
    <name evidence="10" type="ORF">L201_005377</name>
</gene>
<comment type="subcellular location">
    <subcellularLocation>
        <location evidence="8">Mitochondrion</location>
    </subcellularLocation>
</comment>
<dbReference type="Gene3D" id="1.10.10.410">
    <property type="match status" value="1"/>
</dbReference>
<keyword evidence="3 8" id="KW-0547">Nucleotide-binding</keyword>
<reference evidence="10 11" key="1">
    <citation type="submission" date="2024-01" db="EMBL/GenBank/DDBJ databases">
        <title>Comparative genomics of Cryptococcus and Kwoniella reveals pathogenesis evolution and contrasting modes of karyotype evolution via chromosome fusion or intercentromeric recombination.</title>
        <authorList>
            <person name="Coelho M.A."/>
            <person name="David-Palma M."/>
            <person name="Shea T."/>
            <person name="Bowers K."/>
            <person name="McGinley-Smith S."/>
            <person name="Mohammad A.W."/>
            <person name="Gnirke A."/>
            <person name="Yurkov A.M."/>
            <person name="Nowrousian M."/>
            <person name="Sun S."/>
            <person name="Cuomo C.A."/>
            <person name="Heitman J."/>
        </authorList>
    </citation>
    <scope>NUCLEOTIDE SEQUENCE [LARGE SCALE GENOMIC DNA]</scope>
    <source>
        <strain evidence="10 11">CBS 6074</strain>
    </source>
</reference>
<dbReference type="InterPro" id="IPR014746">
    <property type="entry name" value="Gln_synth/guanido_kin_cat_dom"/>
</dbReference>
<dbReference type="SUPFAM" id="SSF89095">
    <property type="entry name" value="GatB/YqeY motif"/>
    <property type="match status" value="1"/>
</dbReference>
<name>A0AAX4JYV1_9TREE</name>
<evidence type="ECO:0000256" key="1">
    <source>
        <dbReference type="ARBA" id="ARBA00005306"/>
    </source>
</evidence>
<comment type="catalytic activity">
    <reaction evidence="6">
        <text>L-aspartyl-tRNA(Asn) + L-glutamine + ATP + H2O = L-asparaginyl-tRNA(Asn) + L-glutamate + ADP + phosphate + 2 H(+)</text>
        <dbReference type="Rhea" id="RHEA:14513"/>
        <dbReference type="Rhea" id="RHEA-COMP:9674"/>
        <dbReference type="Rhea" id="RHEA-COMP:9677"/>
        <dbReference type="ChEBI" id="CHEBI:15377"/>
        <dbReference type="ChEBI" id="CHEBI:15378"/>
        <dbReference type="ChEBI" id="CHEBI:29985"/>
        <dbReference type="ChEBI" id="CHEBI:30616"/>
        <dbReference type="ChEBI" id="CHEBI:43474"/>
        <dbReference type="ChEBI" id="CHEBI:58359"/>
        <dbReference type="ChEBI" id="CHEBI:78515"/>
        <dbReference type="ChEBI" id="CHEBI:78516"/>
        <dbReference type="ChEBI" id="CHEBI:456216"/>
    </reaction>
</comment>
<evidence type="ECO:0000256" key="6">
    <source>
        <dbReference type="ARBA" id="ARBA00047380"/>
    </source>
</evidence>
<organism evidence="10 11">
    <name type="scientific">Kwoniella dendrophila CBS 6074</name>
    <dbReference type="NCBI Taxonomy" id="1295534"/>
    <lineage>
        <taxon>Eukaryota</taxon>
        <taxon>Fungi</taxon>
        <taxon>Dikarya</taxon>
        <taxon>Basidiomycota</taxon>
        <taxon>Agaricomycotina</taxon>
        <taxon>Tremellomycetes</taxon>
        <taxon>Tremellales</taxon>
        <taxon>Cryptococcaceae</taxon>
        <taxon>Kwoniella</taxon>
    </lineage>
</organism>
<proteinExistence type="inferred from homology"/>
<protein>
    <recommendedName>
        <fullName evidence="8">Glutamyl-tRNA(Gln) amidotransferase subunit B, mitochondrial</fullName>
        <shortName evidence="8">Glu-AdT subunit B</shortName>
        <ecNumber evidence="8">6.3.5.-</ecNumber>
    </recommendedName>
</protein>
<dbReference type="InterPro" id="IPR006075">
    <property type="entry name" value="Asn/Gln-tRNA_Trfase_suB/E_cat"/>
</dbReference>
<dbReference type="PANTHER" id="PTHR11659">
    <property type="entry name" value="GLUTAMYL-TRNA GLN AMIDOTRANSFERASE SUBUNIT B MITOCHONDRIAL AND PROKARYOTIC PET112-RELATED"/>
    <property type="match status" value="1"/>
</dbReference>